<sequence length="147" mass="15504">MARRRSLGAKSAVVAVALLPLALTACTSPAPVVATPEPSASTSARPVVTASPAAATIPARDRGPREHARGVVIEQQDGVPRLYRVAADDNAGAICHRFGRRWWQLTDRAGTPLGTYPMLQIDEVVGITDAPLSDYADMDLSDTNALC</sequence>
<evidence type="ECO:0000256" key="1">
    <source>
        <dbReference type="SAM" id="MobiDB-lite"/>
    </source>
</evidence>
<evidence type="ECO:0000313" key="3">
    <source>
        <dbReference type="EMBL" id="MFD1722310.1"/>
    </source>
</evidence>
<evidence type="ECO:0000313" key="4">
    <source>
        <dbReference type="Proteomes" id="UP001597347"/>
    </source>
</evidence>
<proteinExistence type="predicted"/>
<feature type="region of interest" description="Disordered" evidence="1">
    <location>
        <begin position="34"/>
        <end position="66"/>
    </location>
</feature>
<dbReference type="EMBL" id="JBHUEA010000019">
    <property type="protein sequence ID" value="MFD1722310.1"/>
    <property type="molecule type" value="Genomic_DNA"/>
</dbReference>
<feature type="signal peptide" evidence="2">
    <location>
        <begin position="1"/>
        <end position="25"/>
    </location>
</feature>
<name>A0ABW4LFN5_9MICO</name>
<organism evidence="3 4">
    <name type="scientific">Amnibacterium endophyticum</name>
    <dbReference type="NCBI Taxonomy" id="2109337"/>
    <lineage>
        <taxon>Bacteria</taxon>
        <taxon>Bacillati</taxon>
        <taxon>Actinomycetota</taxon>
        <taxon>Actinomycetes</taxon>
        <taxon>Micrococcales</taxon>
        <taxon>Microbacteriaceae</taxon>
        <taxon>Amnibacterium</taxon>
    </lineage>
</organism>
<comment type="caution">
    <text evidence="3">The sequence shown here is derived from an EMBL/GenBank/DDBJ whole genome shotgun (WGS) entry which is preliminary data.</text>
</comment>
<reference evidence="4" key="1">
    <citation type="journal article" date="2019" name="Int. J. Syst. Evol. Microbiol.">
        <title>The Global Catalogue of Microorganisms (GCM) 10K type strain sequencing project: providing services to taxonomists for standard genome sequencing and annotation.</title>
        <authorList>
            <consortium name="The Broad Institute Genomics Platform"/>
            <consortium name="The Broad Institute Genome Sequencing Center for Infectious Disease"/>
            <person name="Wu L."/>
            <person name="Ma J."/>
        </authorList>
    </citation>
    <scope>NUCLEOTIDE SEQUENCE [LARGE SCALE GENOMIC DNA]</scope>
    <source>
        <strain evidence="4">CGMCC 1.12471</strain>
    </source>
</reference>
<dbReference type="PROSITE" id="PS51257">
    <property type="entry name" value="PROKAR_LIPOPROTEIN"/>
    <property type="match status" value="1"/>
</dbReference>
<accession>A0ABW4LFN5</accession>
<evidence type="ECO:0000256" key="2">
    <source>
        <dbReference type="SAM" id="SignalP"/>
    </source>
</evidence>
<gene>
    <name evidence="3" type="ORF">ACFSBI_12195</name>
</gene>
<keyword evidence="2" id="KW-0732">Signal</keyword>
<dbReference type="Proteomes" id="UP001597347">
    <property type="component" value="Unassembled WGS sequence"/>
</dbReference>
<keyword evidence="4" id="KW-1185">Reference proteome</keyword>
<dbReference type="RefSeq" id="WP_377935300.1">
    <property type="nucleotide sequence ID" value="NZ_JBHUEA010000019.1"/>
</dbReference>
<protein>
    <recommendedName>
        <fullName evidence="5">Lipoprotein</fullName>
    </recommendedName>
</protein>
<feature type="chain" id="PRO_5045811772" description="Lipoprotein" evidence="2">
    <location>
        <begin position="26"/>
        <end position="147"/>
    </location>
</feature>
<evidence type="ECO:0008006" key="5">
    <source>
        <dbReference type="Google" id="ProtNLM"/>
    </source>
</evidence>